<proteinExistence type="predicted"/>
<dbReference type="EMBL" id="JAMQGO010000017">
    <property type="protein sequence ID" value="MCM2563784.1"/>
    <property type="molecule type" value="Genomic_DNA"/>
</dbReference>
<protein>
    <submittedName>
        <fullName evidence="1">DUF2460 domain-containing protein</fullName>
    </submittedName>
</protein>
<sequence>MTGFHEIRFPDAIARGATGGPVHDTTVITTVAGFERRNANWSIPRGRWDVGSGIRNRADLETLIAFFRARQGRAHGFRFKDWTDYRATDITLGSGDGTLKTFQLVKRYASGPTDVARPISKPVAGSITIRRAGAIVSAGMTVSTTTGVVTFSTAPPARAAITADFEFDVPVRFDTDQMMLSLEAYERGSWQQIPLIEIRT</sequence>
<dbReference type="Proteomes" id="UP001203036">
    <property type="component" value="Unassembled WGS sequence"/>
</dbReference>
<evidence type="ECO:0000313" key="1">
    <source>
        <dbReference type="EMBL" id="MCM2563784.1"/>
    </source>
</evidence>
<organism evidence="1 2">
    <name type="scientific">Lutimaribacter degradans</name>
    <dbReference type="NCBI Taxonomy" id="2945989"/>
    <lineage>
        <taxon>Bacteria</taxon>
        <taxon>Pseudomonadati</taxon>
        <taxon>Pseudomonadota</taxon>
        <taxon>Alphaproteobacteria</taxon>
        <taxon>Rhodobacterales</taxon>
        <taxon>Roseobacteraceae</taxon>
        <taxon>Lutimaribacter</taxon>
    </lineage>
</organism>
<reference evidence="1" key="1">
    <citation type="submission" date="2022-06" db="EMBL/GenBank/DDBJ databases">
        <title>Lutimaribacter sp. EGI FJ00013, a novel bacterium isolated from a salt lake sediment enrichment.</title>
        <authorList>
            <person name="Gao L."/>
            <person name="Fang B.-Z."/>
            <person name="Li W.-J."/>
        </authorList>
    </citation>
    <scope>NUCLEOTIDE SEQUENCE</scope>
    <source>
        <strain evidence="1">EGI FJ00013</strain>
    </source>
</reference>
<accession>A0ACC6A203</accession>
<name>A0ACC6A203_9RHOB</name>
<gene>
    <name evidence="1" type="ORF">M8744_16675</name>
</gene>
<evidence type="ECO:0000313" key="2">
    <source>
        <dbReference type="Proteomes" id="UP001203036"/>
    </source>
</evidence>
<comment type="caution">
    <text evidence="1">The sequence shown here is derived from an EMBL/GenBank/DDBJ whole genome shotgun (WGS) entry which is preliminary data.</text>
</comment>
<keyword evidence="2" id="KW-1185">Reference proteome</keyword>